<reference evidence="3" key="1">
    <citation type="journal article" date="2019" name="Int. J. Syst. Evol. Microbiol.">
        <title>The Global Catalogue of Microorganisms (GCM) 10K type strain sequencing project: providing services to taxonomists for standard genome sequencing and annotation.</title>
        <authorList>
            <consortium name="The Broad Institute Genomics Platform"/>
            <consortium name="The Broad Institute Genome Sequencing Center for Infectious Disease"/>
            <person name="Wu L."/>
            <person name="Ma J."/>
        </authorList>
    </citation>
    <scope>NUCLEOTIDE SEQUENCE [LARGE SCALE GENOMIC DNA]</scope>
    <source>
        <strain evidence="3">CGMCC 1.15342</strain>
    </source>
</reference>
<organism evidence="2 3">
    <name type="scientific">Parapedobacter defluvii</name>
    <dbReference type="NCBI Taxonomy" id="2045106"/>
    <lineage>
        <taxon>Bacteria</taxon>
        <taxon>Pseudomonadati</taxon>
        <taxon>Bacteroidota</taxon>
        <taxon>Sphingobacteriia</taxon>
        <taxon>Sphingobacteriales</taxon>
        <taxon>Sphingobacteriaceae</taxon>
        <taxon>Parapedobacter</taxon>
    </lineage>
</organism>
<proteinExistence type="predicted"/>
<accession>A0ABQ1L325</accession>
<dbReference type="InterPro" id="IPR036237">
    <property type="entry name" value="Xyl_isomerase-like_sf"/>
</dbReference>
<dbReference type="Proteomes" id="UP000597338">
    <property type="component" value="Unassembled WGS sequence"/>
</dbReference>
<evidence type="ECO:0000313" key="3">
    <source>
        <dbReference type="Proteomes" id="UP000597338"/>
    </source>
</evidence>
<feature type="domain" description="Xylose isomerase-like TIM barrel" evidence="1">
    <location>
        <begin position="35"/>
        <end position="289"/>
    </location>
</feature>
<evidence type="ECO:0000313" key="2">
    <source>
        <dbReference type="EMBL" id="GGC16855.1"/>
    </source>
</evidence>
<protein>
    <submittedName>
        <fullName evidence="2">Tagatose 3-epimerase</fullName>
    </submittedName>
</protein>
<comment type="caution">
    <text evidence="2">The sequence shown here is derived from an EMBL/GenBank/DDBJ whole genome shotgun (WGS) entry which is preliminary data.</text>
</comment>
<dbReference type="EMBL" id="BMIK01000001">
    <property type="protein sequence ID" value="GGC16855.1"/>
    <property type="molecule type" value="Genomic_DNA"/>
</dbReference>
<dbReference type="PANTHER" id="PTHR12110">
    <property type="entry name" value="HYDROXYPYRUVATE ISOMERASE"/>
    <property type="match status" value="1"/>
</dbReference>
<keyword evidence="3" id="KW-1185">Reference proteome</keyword>
<dbReference type="SUPFAM" id="SSF51658">
    <property type="entry name" value="Xylose isomerase-like"/>
    <property type="match status" value="1"/>
</dbReference>
<dbReference type="InterPro" id="IPR013022">
    <property type="entry name" value="Xyl_isomerase-like_TIM-brl"/>
</dbReference>
<evidence type="ECO:0000259" key="1">
    <source>
        <dbReference type="Pfam" id="PF01261"/>
    </source>
</evidence>
<gene>
    <name evidence="2" type="ORF">GCM10011386_05850</name>
</gene>
<dbReference type="Gene3D" id="3.20.20.150">
    <property type="entry name" value="Divalent-metal-dependent TIM barrel enzymes"/>
    <property type="match status" value="1"/>
</dbReference>
<dbReference type="Pfam" id="PF01261">
    <property type="entry name" value="AP_endonuc_2"/>
    <property type="match status" value="1"/>
</dbReference>
<sequence length="294" mass="32895">MFLKLLFLKKMTKFGINTFLFTGSFTNDSISLFSRFKDWGFDSVEIAIDDPTVLDVQLINKGLTENGLVCGSACAAMGPGRDLRGTVEEQETAIRYLESCVALLAEINCPVLVGPLYSSVGRAAFEEKAAREEQWHTVVNHLRHLGSYAEDCGVTLAIEPLNRYETDFINTASQALELVDEIGLPSVRVHLDSYHMNIEEKYPAEAILRTGRQLAHFHACGVDRGAPGNDHTDWLKVIDALKKIDYQGDIVIESFTPDVKVIAKAASIWRTTEPSQESIARKGLDFLREQWDRR</sequence>
<dbReference type="PANTHER" id="PTHR12110:SF41">
    <property type="entry name" value="INOSOSE DEHYDRATASE"/>
    <property type="match status" value="1"/>
</dbReference>
<dbReference type="InterPro" id="IPR050312">
    <property type="entry name" value="IolE/XylAMocC-like"/>
</dbReference>
<name>A0ABQ1L325_9SPHI</name>